<gene>
    <name evidence="2" type="ORF">BP5553_07752</name>
</gene>
<feature type="compositionally biased region" description="Basic residues" evidence="1">
    <location>
        <begin position="1"/>
        <end position="11"/>
    </location>
</feature>
<feature type="compositionally biased region" description="Low complexity" evidence="1">
    <location>
        <begin position="131"/>
        <end position="153"/>
    </location>
</feature>
<evidence type="ECO:0000313" key="2">
    <source>
        <dbReference type="EMBL" id="RDL34624.1"/>
    </source>
</evidence>
<accession>A0A370THF1</accession>
<evidence type="ECO:0000256" key="1">
    <source>
        <dbReference type="SAM" id="MobiDB-lite"/>
    </source>
</evidence>
<dbReference type="GeneID" id="43600601"/>
<comment type="caution">
    <text evidence="2">The sequence shown here is derived from an EMBL/GenBank/DDBJ whole genome shotgun (WGS) entry which is preliminary data.</text>
</comment>
<reference evidence="2 3" key="1">
    <citation type="journal article" date="2018" name="IMA Fungus">
        <title>IMA Genome-F 9: Draft genome sequence of Annulohypoxylon stygium, Aspergillus mulundensis, Berkeleyomyces basicola (syn. Thielaviopsis basicola), Ceratocystis smalleyi, two Cercospora beticola strains, Coleophoma cylindrospora, Fusarium fracticaudum, Phialophora cf. hyalina, and Morchella septimelata.</title>
        <authorList>
            <person name="Wingfield B.D."/>
            <person name="Bills G.F."/>
            <person name="Dong Y."/>
            <person name="Huang W."/>
            <person name="Nel W.J."/>
            <person name="Swalarsk-Parry B.S."/>
            <person name="Vaghefi N."/>
            <person name="Wilken P.M."/>
            <person name="An Z."/>
            <person name="de Beer Z.W."/>
            <person name="De Vos L."/>
            <person name="Chen L."/>
            <person name="Duong T.A."/>
            <person name="Gao Y."/>
            <person name="Hammerbacher A."/>
            <person name="Kikkert J.R."/>
            <person name="Li Y."/>
            <person name="Li H."/>
            <person name="Li K."/>
            <person name="Li Q."/>
            <person name="Liu X."/>
            <person name="Ma X."/>
            <person name="Naidoo K."/>
            <person name="Pethybridge S.J."/>
            <person name="Sun J."/>
            <person name="Steenkamp E.T."/>
            <person name="van der Nest M.A."/>
            <person name="van Wyk S."/>
            <person name="Wingfield M.J."/>
            <person name="Xiong C."/>
            <person name="Yue Q."/>
            <person name="Zhang X."/>
        </authorList>
    </citation>
    <scope>NUCLEOTIDE SEQUENCE [LARGE SCALE GENOMIC DNA]</scope>
    <source>
        <strain evidence="2 3">BP 5553</strain>
    </source>
</reference>
<dbReference type="AlphaFoldDB" id="A0A370THF1"/>
<organism evidence="2 3">
    <name type="scientific">Venustampulla echinocandica</name>
    <dbReference type="NCBI Taxonomy" id="2656787"/>
    <lineage>
        <taxon>Eukaryota</taxon>
        <taxon>Fungi</taxon>
        <taxon>Dikarya</taxon>
        <taxon>Ascomycota</taxon>
        <taxon>Pezizomycotina</taxon>
        <taxon>Leotiomycetes</taxon>
        <taxon>Helotiales</taxon>
        <taxon>Pleuroascaceae</taxon>
        <taxon>Venustampulla</taxon>
    </lineage>
</organism>
<dbReference type="Proteomes" id="UP000254866">
    <property type="component" value="Unassembled WGS sequence"/>
</dbReference>
<feature type="compositionally biased region" description="Basic residues" evidence="1">
    <location>
        <begin position="221"/>
        <end position="238"/>
    </location>
</feature>
<protein>
    <submittedName>
        <fullName evidence="2">Uncharacterized protein</fullName>
    </submittedName>
</protein>
<feature type="compositionally biased region" description="Low complexity" evidence="1">
    <location>
        <begin position="173"/>
        <end position="182"/>
    </location>
</feature>
<feature type="region of interest" description="Disordered" evidence="1">
    <location>
        <begin position="130"/>
        <end position="277"/>
    </location>
</feature>
<name>A0A370THF1_9HELO</name>
<evidence type="ECO:0000313" key="3">
    <source>
        <dbReference type="Proteomes" id="UP000254866"/>
    </source>
</evidence>
<dbReference type="EMBL" id="NPIC01000007">
    <property type="protein sequence ID" value="RDL34624.1"/>
    <property type="molecule type" value="Genomic_DNA"/>
</dbReference>
<feature type="region of interest" description="Disordered" evidence="1">
    <location>
        <begin position="1"/>
        <end position="64"/>
    </location>
</feature>
<keyword evidence="3" id="KW-1185">Reference proteome</keyword>
<sequence length="438" mass="47645">MSSPHMHRQSKPGKQQSTPPPNKLVSTGMQQQLSIPFPSSSDSLLTGAPQQQPTMGQYQQSQGQFMELSQHAGYGQFPVLHHQNGPMPQAQFLGFSQPTGYPQQQLMGYPQGQFPLPQVYPTVPAYTEHMQSSFPQPTSLQQPSLEPSSSLEPPAKRPRLGIKRPVPGPGRRPQPSLRQSSSPSPPAKKLGIKRPAFTKRQTSSSSSSSGPSKPHACAPAPRHRHCGHHSSTCPRRRQPSSSDSSSEQAAPLQRRRHTPSLPAPAIPLAPNSAALGPPRQRHLFVWPKVLDRTIGEETSSKVSRRPGPMNPPLQPDWNQRQQISHLLPNSLFGCNNLPMKHPLLPPTHTTAPAAATTVAAVPAKPPKSGPQPSDTDMNNDHLVDYTSDYGMGEFGTASVQIGMEMGTPDDPCGLLPYLEECEGLFLEDTTLWGMEMGK</sequence>
<proteinExistence type="predicted"/>
<feature type="compositionally biased region" description="Low complexity" evidence="1">
    <location>
        <begin position="50"/>
        <end position="64"/>
    </location>
</feature>
<feature type="compositionally biased region" description="Polar residues" evidence="1">
    <location>
        <begin position="24"/>
        <end position="44"/>
    </location>
</feature>
<dbReference type="RefSeq" id="XP_031867606.1">
    <property type="nucleotide sequence ID" value="XM_032016375.1"/>
</dbReference>